<keyword evidence="1" id="KW-0472">Membrane</keyword>
<sequence>MEAHILDFPDASPEGTGALMQIVMEGCIMLDRTAFIAIGLGLALVFALLLYGALQRHEPYMADNHPDGMQSLLAASVAVAGYA</sequence>
<gene>
    <name evidence="2" type="ORF">B5P45_04450</name>
</gene>
<keyword evidence="1" id="KW-0812">Transmembrane</keyword>
<name>A0A2N9W232_9HYPH</name>
<evidence type="ECO:0000313" key="3">
    <source>
        <dbReference type="Proteomes" id="UP000232163"/>
    </source>
</evidence>
<keyword evidence="3" id="KW-1185">Reference proteome</keyword>
<dbReference type="EMBL" id="MZMT01000014">
    <property type="protein sequence ID" value="PIO45800.1"/>
    <property type="molecule type" value="Genomic_DNA"/>
</dbReference>
<dbReference type="AlphaFoldDB" id="A0A2N9W232"/>
<comment type="caution">
    <text evidence="2">The sequence shown here is derived from an EMBL/GenBank/DDBJ whole genome shotgun (WGS) entry which is preliminary data.</text>
</comment>
<accession>A0A2N9W232</accession>
<keyword evidence="1" id="KW-1133">Transmembrane helix</keyword>
<proteinExistence type="predicted"/>
<protein>
    <submittedName>
        <fullName evidence="2">Uncharacterized protein</fullName>
    </submittedName>
</protein>
<reference evidence="3" key="1">
    <citation type="journal article" date="2017" name="Int J Environ Stud">
        <title>Does the Miocene-Pliocene relict legume Oxytropis triphylla form nitrogen-fixing nodules with a combination of bacterial strains?</title>
        <authorList>
            <person name="Safronova V."/>
            <person name="Belimov A."/>
            <person name="Sazanova A."/>
            <person name="Kuznetsova I."/>
            <person name="Popova J."/>
            <person name="Andronov E."/>
            <person name="Verkhozina A."/>
            <person name="Tikhonovich I."/>
        </authorList>
    </citation>
    <scope>NUCLEOTIDE SEQUENCE [LARGE SCALE GENOMIC DNA]</scope>
    <source>
        <strain evidence="3">Tri-38</strain>
    </source>
</reference>
<dbReference type="KEGG" id="pht:BLM14_05980"/>
<evidence type="ECO:0000256" key="1">
    <source>
        <dbReference type="SAM" id="Phobius"/>
    </source>
</evidence>
<evidence type="ECO:0000313" key="2">
    <source>
        <dbReference type="EMBL" id="PIO45800.1"/>
    </source>
</evidence>
<organism evidence="2 3">
    <name type="scientific">Phyllobacterium zundukense</name>
    <dbReference type="NCBI Taxonomy" id="1867719"/>
    <lineage>
        <taxon>Bacteria</taxon>
        <taxon>Pseudomonadati</taxon>
        <taxon>Pseudomonadota</taxon>
        <taxon>Alphaproteobacteria</taxon>
        <taxon>Hyphomicrobiales</taxon>
        <taxon>Phyllobacteriaceae</taxon>
        <taxon>Phyllobacterium</taxon>
    </lineage>
</organism>
<feature type="transmembrane region" description="Helical" evidence="1">
    <location>
        <begin position="34"/>
        <end position="54"/>
    </location>
</feature>
<dbReference type="Proteomes" id="UP000232163">
    <property type="component" value="Unassembled WGS sequence"/>
</dbReference>